<evidence type="ECO:0000313" key="5">
    <source>
        <dbReference type="Proteomes" id="UP000825935"/>
    </source>
</evidence>
<reference evidence="4" key="1">
    <citation type="submission" date="2021-08" db="EMBL/GenBank/DDBJ databases">
        <title>WGS assembly of Ceratopteris richardii.</title>
        <authorList>
            <person name="Marchant D.B."/>
            <person name="Chen G."/>
            <person name="Jenkins J."/>
            <person name="Shu S."/>
            <person name="Leebens-Mack J."/>
            <person name="Grimwood J."/>
            <person name="Schmutz J."/>
            <person name="Soltis P."/>
            <person name="Soltis D."/>
            <person name="Chen Z.-H."/>
        </authorList>
    </citation>
    <scope>NUCLEOTIDE SEQUENCE</scope>
    <source>
        <strain evidence="4">Whitten #5841</strain>
        <tissue evidence="4">Leaf</tissue>
    </source>
</reference>
<feature type="compositionally biased region" description="Basic and acidic residues" evidence="2">
    <location>
        <begin position="295"/>
        <end position="317"/>
    </location>
</feature>
<evidence type="ECO:0000256" key="2">
    <source>
        <dbReference type="SAM" id="MobiDB-lite"/>
    </source>
</evidence>
<dbReference type="PROSITE" id="PS50084">
    <property type="entry name" value="KH_TYPE_1"/>
    <property type="match status" value="1"/>
</dbReference>
<sequence length="375" mass="41487">MHLGRYSPQRSALPGRGKTVQVYQRKSPLSSHSDPFHLDFVIEEKNSGVDKSTINVDTSMPERIKNTTFVSEEKNLNMDKGTITVDTPLSEATKSTTFVSEQTASADSSPPAPLQLEVLMEETTPDAEEKTVDETTTNYGTPPLEAAKYSTSVQVDACLLRFVVGKGGKTREKIQKDTSTRIKVPSPCEAKHGACFVVEGPSQSNVDAAVSQIGFLLEQAMQSSSLDYSHFISLPLASHAGYIFRGIQPSNTDTYDSDLLEDNKTELNEACSTDKDQITLVENDESKEVQPSSLDMHDSDLPEEHEADDPHGDKFENGQKGNNSRKKSRKKGHGFDRSIFIEPATLHIIVLMLKLWNKDRVAAAIDILQVYFKQF</sequence>
<dbReference type="EMBL" id="CM035437">
    <property type="protein sequence ID" value="KAH7287009.1"/>
    <property type="molecule type" value="Genomic_DNA"/>
</dbReference>
<dbReference type="GO" id="GO:0006307">
    <property type="term" value="P:DNA alkylation repair"/>
    <property type="evidence" value="ECO:0007669"/>
    <property type="project" value="InterPro"/>
</dbReference>
<dbReference type="Gene3D" id="3.30.1370.10">
    <property type="entry name" value="K Homology domain, type 1"/>
    <property type="match status" value="1"/>
</dbReference>
<organism evidence="4 5">
    <name type="scientific">Ceratopteris richardii</name>
    <name type="common">Triangle waterfern</name>
    <dbReference type="NCBI Taxonomy" id="49495"/>
    <lineage>
        <taxon>Eukaryota</taxon>
        <taxon>Viridiplantae</taxon>
        <taxon>Streptophyta</taxon>
        <taxon>Embryophyta</taxon>
        <taxon>Tracheophyta</taxon>
        <taxon>Polypodiopsida</taxon>
        <taxon>Polypodiidae</taxon>
        <taxon>Polypodiales</taxon>
        <taxon>Pteridineae</taxon>
        <taxon>Pteridaceae</taxon>
        <taxon>Parkerioideae</taxon>
        <taxon>Ceratopteris</taxon>
    </lineage>
</organism>
<dbReference type="InterPro" id="IPR009210">
    <property type="entry name" value="ASCC1"/>
</dbReference>
<keyword evidence="5" id="KW-1185">Reference proteome</keyword>
<dbReference type="InterPro" id="IPR004087">
    <property type="entry name" value="KH_dom"/>
</dbReference>
<dbReference type="GO" id="GO:0006355">
    <property type="term" value="P:regulation of DNA-templated transcription"/>
    <property type="evidence" value="ECO:0007669"/>
    <property type="project" value="TreeGrafter"/>
</dbReference>
<dbReference type="Pfam" id="PF00013">
    <property type="entry name" value="KH_1"/>
    <property type="match status" value="1"/>
</dbReference>
<accession>A0A8T2QSM6</accession>
<evidence type="ECO:0000313" key="4">
    <source>
        <dbReference type="EMBL" id="KAH7287009.1"/>
    </source>
</evidence>
<feature type="compositionally biased region" description="Basic residues" evidence="2">
    <location>
        <begin position="323"/>
        <end position="332"/>
    </location>
</feature>
<dbReference type="PANTHER" id="PTHR13360:SF1">
    <property type="entry name" value="ACTIVATING SIGNAL COINTEGRATOR 1 COMPLEX SUBUNIT 1"/>
    <property type="match status" value="1"/>
</dbReference>
<protein>
    <recommendedName>
        <fullName evidence="3">K Homology domain-containing protein</fullName>
    </recommendedName>
</protein>
<comment type="caution">
    <text evidence="4">The sequence shown here is derived from an EMBL/GenBank/DDBJ whole genome shotgun (WGS) entry which is preliminary data.</text>
</comment>
<dbReference type="GO" id="GO:0005634">
    <property type="term" value="C:nucleus"/>
    <property type="evidence" value="ECO:0007669"/>
    <property type="project" value="TreeGrafter"/>
</dbReference>
<name>A0A8T2QSM6_CERRI</name>
<feature type="region of interest" description="Disordered" evidence="2">
    <location>
        <begin position="282"/>
        <end position="332"/>
    </location>
</feature>
<dbReference type="CDD" id="cd00105">
    <property type="entry name" value="KH-I"/>
    <property type="match status" value="1"/>
</dbReference>
<dbReference type="OrthoDB" id="277832at2759"/>
<evidence type="ECO:0000256" key="1">
    <source>
        <dbReference type="PROSITE-ProRule" id="PRU00117"/>
    </source>
</evidence>
<dbReference type="InterPro" id="IPR004088">
    <property type="entry name" value="KH_dom_type_1"/>
</dbReference>
<keyword evidence="1" id="KW-0694">RNA-binding</keyword>
<dbReference type="AlphaFoldDB" id="A0A8T2QSM6"/>
<dbReference type="InterPro" id="IPR036612">
    <property type="entry name" value="KH_dom_type_1_sf"/>
</dbReference>
<feature type="domain" description="K Homology" evidence="3">
    <location>
        <begin position="147"/>
        <end position="218"/>
    </location>
</feature>
<dbReference type="SUPFAM" id="SSF54791">
    <property type="entry name" value="Eukaryotic type KH-domain (KH-domain type I)"/>
    <property type="match status" value="1"/>
</dbReference>
<dbReference type="Proteomes" id="UP000825935">
    <property type="component" value="Chromosome 32"/>
</dbReference>
<dbReference type="GO" id="GO:0003723">
    <property type="term" value="F:RNA binding"/>
    <property type="evidence" value="ECO:0007669"/>
    <property type="project" value="UniProtKB-UniRule"/>
</dbReference>
<dbReference type="Gene3D" id="3.90.1140.10">
    <property type="entry name" value="Cyclic phosphodiesterase"/>
    <property type="match status" value="1"/>
</dbReference>
<dbReference type="PANTHER" id="PTHR13360">
    <property type="entry name" value="ACTIVATING SIGNAL COINTEGRATOR 1 COMPLEX SUBUNIT 1"/>
    <property type="match status" value="1"/>
</dbReference>
<proteinExistence type="predicted"/>
<evidence type="ECO:0000259" key="3">
    <source>
        <dbReference type="SMART" id="SM00322"/>
    </source>
</evidence>
<dbReference type="SMART" id="SM00322">
    <property type="entry name" value="KH"/>
    <property type="match status" value="1"/>
</dbReference>
<gene>
    <name evidence="4" type="ORF">KP509_32G032900</name>
</gene>